<evidence type="ECO:0000313" key="2">
    <source>
        <dbReference type="Proteomes" id="UP001209878"/>
    </source>
</evidence>
<comment type="caution">
    <text evidence="1">The sequence shown here is derived from an EMBL/GenBank/DDBJ whole genome shotgun (WGS) entry which is preliminary data.</text>
</comment>
<protein>
    <submittedName>
        <fullName evidence="1">Uncharacterized protein</fullName>
    </submittedName>
</protein>
<name>A0AAD9JHZ1_RIDPI</name>
<dbReference type="EMBL" id="JAODUO010002410">
    <property type="protein sequence ID" value="KAK2152765.1"/>
    <property type="molecule type" value="Genomic_DNA"/>
</dbReference>
<keyword evidence="2" id="KW-1185">Reference proteome</keyword>
<proteinExistence type="predicted"/>
<evidence type="ECO:0000313" key="1">
    <source>
        <dbReference type="EMBL" id="KAK2152765.1"/>
    </source>
</evidence>
<dbReference type="AlphaFoldDB" id="A0AAD9JHZ1"/>
<gene>
    <name evidence="1" type="ORF">NP493_2404g00000</name>
</gene>
<dbReference type="Proteomes" id="UP001209878">
    <property type="component" value="Unassembled WGS sequence"/>
</dbReference>
<organism evidence="1 2">
    <name type="scientific">Ridgeia piscesae</name>
    <name type="common">Tubeworm</name>
    <dbReference type="NCBI Taxonomy" id="27915"/>
    <lineage>
        <taxon>Eukaryota</taxon>
        <taxon>Metazoa</taxon>
        <taxon>Spiralia</taxon>
        <taxon>Lophotrochozoa</taxon>
        <taxon>Annelida</taxon>
        <taxon>Polychaeta</taxon>
        <taxon>Sedentaria</taxon>
        <taxon>Canalipalpata</taxon>
        <taxon>Sabellida</taxon>
        <taxon>Siboglinidae</taxon>
        <taxon>Ridgeia</taxon>
    </lineage>
</organism>
<accession>A0AAD9JHZ1</accession>
<reference evidence="1" key="1">
    <citation type="journal article" date="2023" name="Mol. Biol. Evol.">
        <title>Third-Generation Sequencing Reveals the Adaptive Role of the Epigenome in Three Deep-Sea Polychaetes.</title>
        <authorList>
            <person name="Perez M."/>
            <person name="Aroh O."/>
            <person name="Sun Y."/>
            <person name="Lan Y."/>
            <person name="Juniper S.K."/>
            <person name="Young C.R."/>
            <person name="Angers B."/>
            <person name="Qian P.Y."/>
        </authorList>
    </citation>
    <scope>NUCLEOTIDE SEQUENCE</scope>
    <source>
        <strain evidence="1">R07B-5</strain>
    </source>
</reference>
<sequence length="70" mass="7949">MSFSCLYGVPLVYARGRTHIDRAFTWAFTWCTIYVLHTHSVSSCLYGVPLCTHTVVLTLTCPSLVCMVYR</sequence>